<feature type="transmembrane region" description="Helical" evidence="1">
    <location>
        <begin position="336"/>
        <end position="355"/>
    </location>
</feature>
<feature type="transmembrane region" description="Helical" evidence="1">
    <location>
        <begin position="375"/>
        <end position="398"/>
    </location>
</feature>
<feature type="transmembrane region" description="Helical" evidence="1">
    <location>
        <begin position="407"/>
        <end position="426"/>
    </location>
</feature>
<organism evidence="2 3">
    <name type="scientific">Pythium insidiosum</name>
    <name type="common">Pythiosis disease agent</name>
    <dbReference type="NCBI Taxonomy" id="114742"/>
    <lineage>
        <taxon>Eukaryota</taxon>
        <taxon>Sar</taxon>
        <taxon>Stramenopiles</taxon>
        <taxon>Oomycota</taxon>
        <taxon>Peronosporomycetes</taxon>
        <taxon>Pythiales</taxon>
        <taxon>Pythiaceae</taxon>
        <taxon>Pythium</taxon>
    </lineage>
</organism>
<sequence>MSFPAQNEMMDMRSSTASKESFREQLLHGDSKLDAVVGPMDGKPWPQRYFMCLRPGWFSFMKQFATLQEVSGAFGDIGLFLPLLTALAIGRVGGRPQIEFGPALFFAGIFTAGLAFSFAVPLPVQPMKTIAAVAISEKYPNEQIIAAGILSGTATFLLAATNIITPVTKWIPLSVVRGIQLGVGLSIMMSGFKSAYVSKLTLTAATANAPFKAKAEPTLVWWGIDSIFVSLLLGVLCIVFINSRKVPIALLLFAYGMVVAVYQYMTLRDDYHLPSLKLGPDFVAPVIPSMHDFKQAFLYLWLPQLPLTLLNSVIAVEKLAADLFPKHHEPAGVRRLCFSLGLGNLAFCWLGMLPVCHGAGGLASQYAFGARSSLSMVFLGSFKIFFALLFGSSCVVLLQKGMFPQSVLGVMLIFSGLNLATVGLKIDNTDTRETLLMLITAGGCLGLNTGAGFLLGFAAFLLLALLRHLHLDHHDS</sequence>
<feature type="transmembrane region" description="Helical" evidence="1">
    <location>
        <begin position="102"/>
        <end position="124"/>
    </location>
</feature>
<dbReference type="Pfam" id="PF16983">
    <property type="entry name" value="MFS_MOT1"/>
    <property type="match status" value="2"/>
</dbReference>
<dbReference type="Proteomes" id="UP001209570">
    <property type="component" value="Unassembled WGS sequence"/>
</dbReference>
<gene>
    <name evidence="2" type="ORF">P43SY_010508</name>
</gene>
<keyword evidence="1" id="KW-0472">Membrane</keyword>
<accession>A0AAD5M213</accession>
<feature type="transmembrane region" description="Helical" evidence="1">
    <location>
        <begin position="219"/>
        <end position="241"/>
    </location>
</feature>
<dbReference type="InterPro" id="IPR031563">
    <property type="entry name" value="MOT1/MOT2"/>
</dbReference>
<evidence type="ECO:0008006" key="4">
    <source>
        <dbReference type="Google" id="ProtNLM"/>
    </source>
</evidence>
<dbReference type="PANTHER" id="PTHR31970:SF9">
    <property type="entry name" value="MOLYBDATE TRANSPORTER 2"/>
    <property type="match status" value="1"/>
</dbReference>
<keyword evidence="1" id="KW-1133">Transmembrane helix</keyword>
<keyword evidence="1" id="KW-0812">Transmembrane</keyword>
<evidence type="ECO:0000313" key="3">
    <source>
        <dbReference type="Proteomes" id="UP001209570"/>
    </source>
</evidence>
<dbReference type="PANTHER" id="PTHR31970">
    <property type="match status" value="1"/>
</dbReference>
<proteinExistence type="predicted"/>
<evidence type="ECO:0000313" key="2">
    <source>
        <dbReference type="EMBL" id="KAJ0392564.1"/>
    </source>
</evidence>
<feature type="transmembrane region" description="Helical" evidence="1">
    <location>
        <begin position="70"/>
        <end position="90"/>
    </location>
</feature>
<dbReference type="EMBL" id="JAKCXM010000613">
    <property type="protein sequence ID" value="KAJ0392564.1"/>
    <property type="molecule type" value="Genomic_DNA"/>
</dbReference>
<dbReference type="GO" id="GO:0015098">
    <property type="term" value="F:molybdate ion transmembrane transporter activity"/>
    <property type="evidence" value="ECO:0007669"/>
    <property type="project" value="InterPro"/>
</dbReference>
<name>A0AAD5M213_PYTIN</name>
<evidence type="ECO:0000256" key="1">
    <source>
        <dbReference type="SAM" id="Phobius"/>
    </source>
</evidence>
<protein>
    <recommendedName>
        <fullName evidence="4">Sulfate Permease (SulP) Family</fullName>
    </recommendedName>
</protein>
<keyword evidence="3" id="KW-1185">Reference proteome</keyword>
<feature type="transmembrane region" description="Helical" evidence="1">
    <location>
        <begin position="438"/>
        <end position="466"/>
    </location>
</feature>
<reference evidence="2" key="1">
    <citation type="submission" date="2021-12" db="EMBL/GenBank/DDBJ databases">
        <title>Prjna785345.</title>
        <authorList>
            <person name="Rujirawat T."/>
            <person name="Krajaejun T."/>
        </authorList>
    </citation>
    <scope>NUCLEOTIDE SEQUENCE</scope>
    <source>
        <strain evidence="2">Pi057C3</strain>
    </source>
</reference>
<dbReference type="AlphaFoldDB" id="A0AAD5M213"/>
<comment type="caution">
    <text evidence="2">The sequence shown here is derived from an EMBL/GenBank/DDBJ whole genome shotgun (WGS) entry which is preliminary data.</text>
</comment>
<feature type="transmembrane region" description="Helical" evidence="1">
    <location>
        <begin position="248"/>
        <end position="265"/>
    </location>
</feature>
<feature type="transmembrane region" description="Helical" evidence="1">
    <location>
        <begin position="144"/>
        <end position="164"/>
    </location>
</feature>